<evidence type="ECO:0000256" key="3">
    <source>
        <dbReference type="ARBA" id="ARBA00023015"/>
    </source>
</evidence>
<evidence type="ECO:0000256" key="1">
    <source>
        <dbReference type="ARBA" id="ARBA00022553"/>
    </source>
</evidence>
<evidence type="ECO:0000313" key="10">
    <source>
        <dbReference type="EMBL" id="NBD24303.1"/>
    </source>
</evidence>
<dbReference type="InterPro" id="IPR036388">
    <property type="entry name" value="WH-like_DNA-bd_sf"/>
</dbReference>
<dbReference type="Pfam" id="PF00072">
    <property type="entry name" value="Response_reg"/>
    <property type="match status" value="1"/>
</dbReference>
<feature type="domain" description="Response regulatory" evidence="8">
    <location>
        <begin position="5"/>
        <end position="119"/>
    </location>
</feature>
<protein>
    <submittedName>
        <fullName evidence="10">Response regulator</fullName>
    </submittedName>
</protein>
<keyword evidence="3" id="KW-0805">Transcription regulation</keyword>
<feature type="domain" description="OmpR/PhoB-type" evidence="9">
    <location>
        <begin position="135"/>
        <end position="233"/>
    </location>
</feature>
<dbReference type="InterPro" id="IPR001867">
    <property type="entry name" value="OmpR/PhoB-type_DNA-bd"/>
</dbReference>
<evidence type="ECO:0000256" key="7">
    <source>
        <dbReference type="PROSITE-ProRule" id="PRU01091"/>
    </source>
</evidence>
<dbReference type="CDD" id="cd00383">
    <property type="entry name" value="trans_reg_C"/>
    <property type="match status" value="1"/>
</dbReference>
<feature type="modified residue" description="4-aspartylphosphate" evidence="6">
    <location>
        <position position="54"/>
    </location>
</feature>
<dbReference type="InterPro" id="IPR011006">
    <property type="entry name" value="CheY-like_superfamily"/>
</dbReference>
<dbReference type="SMART" id="SM00448">
    <property type="entry name" value="REC"/>
    <property type="match status" value="1"/>
</dbReference>
<gene>
    <name evidence="10" type="ORF">GT019_10510</name>
</gene>
<dbReference type="Gene3D" id="6.10.250.690">
    <property type="match status" value="1"/>
</dbReference>
<dbReference type="PROSITE" id="PS51755">
    <property type="entry name" value="OMPR_PHOB"/>
    <property type="match status" value="1"/>
</dbReference>
<evidence type="ECO:0000256" key="5">
    <source>
        <dbReference type="ARBA" id="ARBA00023163"/>
    </source>
</evidence>
<comment type="caution">
    <text evidence="10">The sequence shown here is derived from an EMBL/GenBank/DDBJ whole genome shotgun (WGS) entry which is preliminary data.</text>
</comment>
<keyword evidence="2" id="KW-0902">Two-component regulatory system</keyword>
<dbReference type="Gene3D" id="1.10.10.10">
    <property type="entry name" value="Winged helix-like DNA-binding domain superfamily/Winged helix DNA-binding domain"/>
    <property type="match status" value="1"/>
</dbReference>
<dbReference type="InterPro" id="IPR001789">
    <property type="entry name" value="Sig_transdc_resp-reg_receiver"/>
</dbReference>
<dbReference type="InterPro" id="IPR016032">
    <property type="entry name" value="Sig_transdc_resp-reg_C-effctor"/>
</dbReference>
<evidence type="ECO:0000256" key="6">
    <source>
        <dbReference type="PROSITE-ProRule" id="PRU00169"/>
    </source>
</evidence>
<reference evidence="10 11" key="1">
    <citation type="submission" date="2020-01" db="EMBL/GenBank/DDBJ databases">
        <title>Paenibacillus soybeanensis sp. nov. isolated from the nodules of soybean (Glycine max(L.) Merr).</title>
        <authorList>
            <person name="Wang H."/>
        </authorList>
    </citation>
    <scope>NUCLEOTIDE SEQUENCE [LARGE SCALE GENOMIC DNA]</scope>
    <source>
        <strain evidence="10 11">T1</strain>
    </source>
</reference>
<evidence type="ECO:0000313" key="11">
    <source>
        <dbReference type="Proteomes" id="UP000665561"/>
    </source>
</evidence>
<dbReference type="PANTHER" id="PTHR48111">
    <property type="entry name" value="REGULATOR OF RPOS"/>
    <property type="match status" value="1"/>
</dbReference>
<dbReference type="SUPFAM" id="SSF46894">
    <property type="entry name" value="C-terminal effector domain of the bipartite response regulators"/>
    <property type="match status" value="1"/>
</dbReference>
<dbReference type="Gene3D" id="3.40.50.2300">
    <property type="match status" value="1"/>
</dbReference>
<dbReference type="SUPFAM" id="SSF52172">
    <property type="entry name" value="CheY-like"/>
    <property type="match status" value="1"/>
</dbReference>
<dbReference type="Proteomes" id="UP000665561">
    <property type="component" value="Unassembled WGS sequence"/>
</dbReference>
<sequence length="233" mass="26701">MRTHTILIVEDEKALAELLAYALGREGFRTIGASAGQQAAELVRANRPDLILLDLMLPDMSGFDLCRIASREAWNIPIIMLTAKSEMVDKLLGMELGADDYITKPFDVREVIVRIKAVFRRIEQVMGRTEDQAHAETVVVRNTIKILKQQRLVRRHGEKVELKNKEFELLLFFAENKGIVFTRPQLLNRVWGYDFAGDTRTVDIHVQRLRKKLDHADEVSIIETVFAVGYRMP</sequence>
<dbReference type="PROSITE" id="PS50110">
    <property type="entry name" value="RESPONSE_REGULATORY"/>
    <property type="match status" value="1"/>
</dbReference>
<evidence type="ECO:0000256" key="2">
    <source>
        <dbReference type="ARBA" id="ARBA00023012"/>
    </source>
</evidence>
<dbReference type="RefSeq" id="WP_161743098.1">
    <property type="nucleotide sequence ID" value="NZ_JAAAMV010000005.1"/>
</dbReference>
<dbReference type="EMBL" id="JAAAMV010000005">
    <property type="protein sequence ID" value="NBD24303.1"/>
    <property type="molecule type" value="Genomic_DNA"/>
</dbReference>
<evidence type="ECO:0000256" key="4">
    <source>
        <dbReference type="ARBA" id="ARBA00023125"/>
    </source>
</evidence>
<accession>A0ABW9XP59</accession>
<keyword evidence="5" id="KW-0804">Transcription</keyword>
<feature type="DNA-binding region" description="OmpR/PhoB-type" evidence="7">
    <location>
        <begin position="135"/>
        <end position="233"/>
    </location>
</feature>
<dbReference type="SMART" id="SM00862">
    <property type="entry name" value="Trans_reg_C"/>
    <property type="match status" value="1"/>
</dbReference>
<keyword evidence="1 6" id="KW-0597">Phosphoprotein</keyword>
<proteinExistence type="predicted"/>
<keyword evidence="4 7" id="KW-0238">DNA-binding</keyword>
<evidence type="ECO:0000259" key="9">
    <source>
        <dbReference type="PROSITE" id="PS51755"/>
    </source>
</evidence>
<dbReference type="Pfam" id="PF00486">
    <property type="entry name" value="Trans_reg_C"/>
    <property type="match status" value="1"/>
</dbReference>
<keyword evidence="11" id="KW-1185">Reference proteome</keyword>
<evidence type="ECO:0000259" key="8">
    <source>
        <dbReference type="PROSITE" id="PS50110"/>
    </source>
</evidence>
<dbReference type="PANTHER" id="PTHR48111:SF40">
    <property type="entry name" value="PHOSPHATE REGULON TRANSCRIPTIONAL REGULATORY PROTEIN PHOB"/>
    <property type="match status" value="1"/>
</dbReference>
<organism evidence="10 11">
    <name type="scientific">Paenibacillus glycinis</name>
    <dbReference type="NCBI Taxonomy" id="2697035"/>
    <lineage>
        <taxon>Bacteria</taxon>
        <taxon>Bacillati</taxon>
        <taxon>Bacillota</taxon>
        <taxon>Bacilli</taxon>
        <taxon>Bacillales</taxon>
        <taxon>Paenibacillaceae</taxon>
        <taxon>Paenibacillus</taxon>
    </lineage>
</organism>
<name>A0ABW9XP59_9BACL</name>
<dbReference type="InterPro" id="IPR039420">
    <property type="entry name" value="WalR-like"/>
</dbReference>